<protein>
    <submittedName>
        <fullName evidence="1">MAGE-domain-containing protein</fullName>
    </submittedName>
</protein>
<organism evidence="1 2">
    <name type="scientific">Aspergillus aculeatinus CBS 121060</name>
    <dbReference type="NCBI Taxonomy" id="1448322"/>
    <lineage>
        <taxon>Eukaryota</taxon>
        <taxon>Fungi</taxon>
        <taxon>Dikarya</taxon>
        <taxon>Ascomycota</taxon>
        <taxon>Pezizomycotina</taxon>
        <taxon>Eurotiomycetes</taxon>
        <taxon>Eurotiomycetidae</taxon>
        <taxon>Eurotiales</taxon>
        <taxon>Aspergillaceae</taxon>
        <taxon>Aspergillus</taxon>
        <taxon>Aspergillus subgen. Circumdati</taxon>
    </lineage>
</organism>
<evidence type="ECO:0000313" key="2">
    <source>
        <dbReference type="Proteomes" id="UP000249661"/>
    </source>
</evidence>
<accession>A0ACD1HJF3</accession>
<dbReference type="EMBL" id="KZ824939">
    <property type="protein sequence ID" value="RAH73576.1"/>
    <property type="molecule type" value="Genomic_DNA"/>
</dbReference>
<evidence type="ECO:0000313" key="1">
    <source>
        <dbReference type="EMBL" id="RAH73576.1"/>
    </source>
</evidence>
<proteinExistence type="predicted"/>
<gene>
    <name evidence="1" type="ORF">BO66DRAFT_408896</name>
</gene>
<dbReference type="Proteomes" id="UP000249661">
    <property type="component" value="Unassembled WGS sequence"/>
</dbReference>
<keyword evidence="2" id="KW-1185">Reference proteome</keyword>
<reference evidence="1" key="1">
    <citation type="submission" date="2018-02" db="EMBL/GenBank/DDBJ databases">
        <title>The genomes of Aspergillus section Nigri reveals drivers in fungal speciation.</title>
        <authorList>
            <consortium name="DOE Joint Genome Institute"/>
            <person name="Vesth T.C."/>
            <person name="Nybo J."/>
            <person name="Theobald S."/>
            <person name="Brandl J."/>
            <person name="Frisvad J.C."/>
            <person name="Nielsen K.F."/>
            <person name="Lyhne E.K."/>
            <person name="Kogle M.E."/>
            <person name="Kuo A."/>
            <person name="Riley R."/>
            <person name="Clum A."/>
            <person name="Nolan M."/>
            <person name="Lipzen A."/>
            <person name="Salamov A."/>
            <person name="Henrissat B."/>
            <person name="Wiebenga A."/>
            <person name="De vries R.P."/>
            <person name="Grigoriev I.V."/>
            <person name="Mortensen U.H."/>
            <person name="Andersen M.R."/>
            <person name="Baker S.E."/>
        </authorList>
    </citation>
    <scope>NUCLEOTIDE SEQUENCE</scope>
    <source>
        <strain evidence="1">CBS 121060</strain>
    </source>
</reference>
<name>A0ACD1HJF3_9EURO</name>
<sequence length="508" mass="56658">MPHAENGTMGENSVNGEKVHSYFIDHLTSYPVVADSITVFKTNKYGAKTLEYADQGYSRLAKPLFPYFSRPYVYIAPYVARVDSLGDQGLTKVDETFPIVREDTDKLKESLRDGATFPLRFAGDMKAHVVDTLNSEYKKCGGDGVVAGSKAIISTTLVLSQESLAYLSSLLQAKKTQVKEAAPENESSEEADGTPPPTQNAPRRRRRDDSSSSEGYADEGYDIRAPTSTDVMVKKLVRLALASEYSRQPLRRIDISAKVLGEQGARQFRTVFDEAQRVLGEKFGMQMTELPVKEKVTVHQRRAAQKVEKASSGNKNWILTSLLPPEYRRPAILRPSKAPLESTYTGLYSFIIAVILLNGGTIQEQKLDRYLQRTNTNTYTPVDRTDRFLQRLCKEGYLVRNRDVDGGEEVIEYILGPRGKVEVGAQGVAGLVREVYGQQDADEPDEELEIRLARSLGLQAPQGRAQERPAENIPANEEEESQGPRGQRRQQPRRRGRTESGSEGEESD</sequence>